<sequence>MDDSLLFSVLKRNKFLETAANTHFDFVMLNVGVKEVLFALLAISKGYKCAVLAANDFQEFLHPIVDASASNSSLVLAFRNQFPHLILPDEYLNVKRNTSKWKKMLPGSVRDKDIAKYESALTTEEEDAVYIDKEFKISTNRLLLSLIKSAVQQGAVVLNHVDWEVQSKTELVLSDKFNPNSNSHSLNYNSLLSFSEIKETERKKEIHFYLSKKGLFLKRSLKFMIDGVLVRMVRYQDYFLIVCDSQTNNQLFVRELIQEINRLVKWDDEFSEDDIISSKIVETTGTDSLINQLETLAEIVKNKLSMSSSQLLKQIASIPVFDGNFEGKTEIQQLIEFGDYRFDEAKQTGVHPTPFKNMFYRFGSEIEELTEKAYELRPEFGPGNDLWVYVQFWYLYQNEMICTKEDYISRIRGEKPIIDSDLVASDDDIQKYFDLCAGKHVK</sequence>
<evidence type="ECO:0000313" key="1">
    <source>
        <dbReference type="EMBL" id="BAX80278.1"/>
    </source>
</evidence>
<proteinExistence type="predicted"/>
<gene>
    <name evidence="1" type="ORF">ALGA_1919</name>
</gene>
<dbReference type="Proteomes" id="UP000218267">
    <property type="component" value="Chromosome"/>
</dbReference>
<dbReference type="OrthoDB" id="1111125at2"/>
<name>A0A1Y1CIQ1_9BACT</name>
<dbReference type="KEGG" id="mbas:ALGA_1919"/>
<organism evidence="1 2">
    <name type="scientific">Labilibaculum antarcticum</name>
    <dbReference type="NCBI Taxonomy" id="1717717"/>
    <lineage>
        <taxon>Bacteria</taxon>
        <taxon>Pseudomonadati</taxon>
        <taxon>Bacteroidota</taxon>
        <taxon>Bacteroidia</taxon>
        <taxon>Marinilabiliales</taxon>
        <taxon>Marinifilaceae</taxon>
        <taxon>Labilibaculum</taxon>
    </lineage>
</organism>
<dbReference type="AlphaFoldDB" id="A0A1Y1CIQ1"/>
<evidence type="ECO:0000313" key="2">
    <source>
        <dbReference type="Proteomes" id="UP000218267"/>
    </source>
</evidence>
<accession>A0A1Y1CIQ1</accession>
<dbReference type="EMBL" id="AP018042">
    <property type="protein sequence ID" value="BAX80278.1"/>
    <property type="molecule type" value="Genomic_DNA"/>
</dbReference>
<keyword evidence="2" id="KW-1185">Reference proteome</keyword>
<dbReference type="RefSeq" id="WP_096429140.1">
    <property type="nucleotide sequence ID" value="NZ_AP018042.1"/>
</dbReference>
<dbReference type="InterPro" id="IPR036188">
    <property type="entry name" value="FAD/NAD-bd_sf"/>
</dbReference>
<reference evidence="2" key="2">
    <citation type="journal article" date="2020" name="Antonie Van Leeuwenhoek">
        <title>Labilibaculum antarcticum sp. nov., a novel facultative anaerobic, psychrotorelant bacterium isolated from marine sediment of Antarctica.</title>
        <authorList>
            <person name="Watanabe M."/>
            <person name="Kojima H."/>
            <person name="Fukui M."/>
        </authorList>
    </citation>
    <scope>NUCLEOTIDE SEQUENCE [LARGE SCALE GENOMIC DNA]</scope>
    <source>
        <strain evidence="2">SPP2</strain>
    </source>
</reference>
<reference evidence="1 2" key="1">
    <citation type="journal article" date="2018" name="Mar. Genomics">
        <title>Complete genome sequence of Marinifilaceae bacterium strain SPP2, isolated from the Antarctic marine sediment.</title>
        <authorList>
            <person name="Watanabe M."/>
            <person name="Kojima H."/>
            <person name="Fukui M."/>
        </authorList>
    </citation>
    <scope>NUCLEOTIDE SEQUENCE [LARGE SCALE GENOMIC DNA]</scope>
    <source>
        <strain evidence="1 2">SPP2</strain>
    </source>
</reference>
<dbReference type="Gene3D" id="3.50.50.60">
    <property type="entry name" value="FAD/NAD(P)-binding domain"/>
    <property type="match status" value="1"/>
</dbReference>
<protein>
    <submittedName>
        <fullName evidence="1">Uncharacterized protein</fullName>
    </submittedName>
</protein>